<feature type="compositionally biased region" description="Gly residues" evidence="1">
    <location>
        <begin position="39"/>
        <end position="71"/>
    </location>
</feature>
<evidence type="ECO:0000313" key="2">
    <source>
        <dbReference type="EMBL" id="BBF89334.1"/>
    </source>
</evidence>
<gene>
    <name evidence="2" type="primary">OBARTa0108M01.22</name>
</gene>
<organism evidence="2">
    <name type="scientific">Oryza barthii</name>
    <dbReference type="NCBI Taxonomy" id="65489"/>
    <lineage>
        <taxon>Eukaryota</taxon>
        <taxon>Viridiplantae</taxon>
        <taxon>Streptophyta</taxon>
        <taxon>Embryophyta</taxon>
        <taxon>Tracheophyta</taxon>
        <taxon>Spermatophyta</taxon>
        <taxon>Magnoliopsida</taxon>
        <taxon>Liliopsida</taxon>
        <taxon>Poales</taxon>
        <taxon>Poaceae</taxon>
        <taxon>BOP clade</taxon>
        <taxon>Oryzoideae</taxon>
        <taxon>Oryzeae</taxon>
        <taxon>Oryzinae</taxon>
        <taxon>Oryza</taxon>
    </lineage>
</organism>
<proteinExistence type="predicted"/>
<name>A0A679BC90_9ORYZ</name>
<dbReference type="AlphaFoldDB" id="A0A679BC90"/>
<sequence>MLGGLGRLAEGVGDDYISPAQQCLEEGSETGLAQRGTADGSGGRLGARGAGGGDGGRLGARGVTGGGGGDLGTRRSCWWMWRGLRRSKAGWRGAPVQGSHMSAEVEGWWEHWCVSRGFAGGEQRVKTQLGHGQTDNDG</sequence>
<feature type="region of interest" description="Disordered" evidence="1">
    <location>
        <begin position="27"/>
        <end position="73"/>
    </location>
</feature>
<dbReference type="EMBL" id="AP018850">
    <property type="protein sequence ID" value="BBF89334.1"/>
    <property type="molecule type" value="Genomic_DNA"/>
</dbReference>
<accession>A0A679BC90</accession>
<evidence type="ECO:0000256" key="1">
    <source>
        <dbReference type="SAM" id="MobiDB-lite"/>
    </source>
</evidence>
<protein>
    <submittedName>
        <fullName evidence="2">Subtilase-like</fullName>
    </submittedName>
</protein>
<reference evidence="2" key="1">
    <citation type="submission" date="2018-08" db="EMBL/GenBank/DDBJ databases">
        <title>Oryza barthii genomic DNA, chromosome 11, BAC clone:OBARTa0108M01.</title>
        <authorList>
            <person name="Wu J."/>
            <person name="Kanamori H."/>
        </authorList>
    </citation>
    <scope>NUCLEOTIDE SEQUENCE</scope>
    <source>
        <strain evidence="2">W1588</strain>
    </source>
</reference>